<dbReference type="Proteomes" id="UP000183832">
    <property type="component" value="Unassembled WGS sequence"/>
</dbReference>
<sequence length="78" mass="8683">MLFAFVYVSAPLPTGEDDALGIRMKRCYGAFGYGYNNGYNGGNVPYGQNAFGLNTSNTGRYPYSQNGFYPYGNTNRYF</sequence>
<reference evidence="1 2" key="1">
    <citation type="submission" date="2015-04" db="EMBL/GenBank/DDBJ databases">
        <authorList>
            <person name="Syromyatnikov M.Y."/>
            <person name="Popov V.N."/>
        </authorList>
    </citation>
    <scope>NUCLEOTIDE SEQUENCE [LARGE SCALE GENOMIC DNA]</scope>
</reference>
<protein>
    <submittedName>
        <fullName evidence="1">CLUMA_CG008905, isoform A</fullName>
    </submittedName>
</protein>
<organism evidence="1 2">
    <name type="scientific">Clunio marinus</name>
    <dbReference type="NCBI Taxonomy" id="568069"/>
    <lineage>
        <taxon>Eukaryota</taxon>
        <taxon>Metazoa</taxon>
        <taxon>Ecdysozoa</taxon>
        <taxon>Arthropoda</taxon>
        <taxon>Hexapoda</taxon>
        <taxon>Insecta</taxon>
        <taxon>Pterygota</taxon>
        <taxon>Neoptera</taxon>
        <taxon>Endopterygota</taxon>
        <taxon>Diptera</taxon>
        <taxon>Nematocera</taxon>
        <taxon>Chironomoidea</taxon>
        <taxon>Chironomidae</taxon>
        <taxon>Clunio</taxon>
    </lineage>
</organism>
<gene>
    <name evidence="1" type="ORF">CLUMA_CG008905</name>
</gene>
<dbReference type="EMBL" id="CVRI01000041">
    <property type="protein sequence ID" value="CRK95358.1"/>
    <property type="molecule type" value="Genomic_DNA"/>
</dbReference>
<dbReference type="AlphaFoldDB" id="A0A1J1I8S7"/>
<accession>A0A1J1I8S7</accession>
<proteinExistence type="predicted"/>
<name>A0A1J1I8S7_9DIPT</name>
<evidence type="ECO:0000313" key="1">
    <source>
        <dbReference type="EMBL" id="CRK95358.1"/>
    </source>
</evidence>
<keyword evidence="2" id="KW-1185">Reference proteome</keyword>
<evidence type="ECO:0000313" key="2">
    <source>
        <dbReference type="Proteomes" id="UP000183832"/>
    </source>
</evidence>